<dbReference type="EMBL" id="JAMWBK010000003">
    <property type="protein sequence ID" value="KAJ8906458.1"/>
    <property type="molecule type" value="Genomic_DNA"/>
</dbReference>
<evidence type="ECO:0000256" key="3">
    <source>
        <dbReference type="SAM" id="Phobius"/>
    </source>
</evidence>
<sequence>MGIETSVLIVLGLGAAVYLVAGLLLFIWKHAIRSASGLDRFKGEWALITGASDGIGAAFAKELASNGINVVIMARSMDKLKAVEAECSKRGVSVQVIPFDFASATDEMYASLKGQLSDLNISILVNNVGVNVELPTDFMETSADLADRIVRVNVNSSIQMTRQFLPPMIAQKKGCILFMSSGGGTDAPGPKLSVYSGTKAFVDSFAKCINGELAPHGVTAHSLKAFMVVSAMSKIRRTSLTVPSADAWVRSALKVVGREASSTPYWSHEIMGGILGLLPLQMQITYVDKLHADVRRRALLKREKSKKAT</sequence>
<protein>
    <recommendedName>
        <fullName evidence="6">Very-long-chain 3-oxoacyl-CoA reductase</fullName>
    </recommendedName>
</protein>
<comment type="caution">
    <text evidence="4">The sequence shown here is derived from an EMBL/GenBank/DDBJ whole genome shotgun (WGS) entry which is preliminary data.</text>
</comment>
<dbReference type="GO" id="GO:0005783">
    <property type="term" value="C:endoplasmic reticulum"/>
    <property type="evidence" value="ECO:0007669"/>
    <property type="project" value="TreeGrafter"/>
</dbReference>
<evidence type="ECO:0000256" key="2">
    <source>
        <dbReference type="ARBA" id="ARBA00023002"/>
    </source>
</evidence>
<dbReference type="GO" id="GO:0016491">
    <property type="term" value="F:oxidoreductase activity"/>
    <property type="evidence" value="ECO:0007669"/>
    <property type="project" value="UniProtKB-KW"/>
</dbReference>
<proteinExistence type="predicted"/>
<accession>A0AAV8UZ80</accession>
<dbReference type="Gene3D" id="3.40.50.720">
    <property type="entry name" value="NAD(P)-binding Rossmann-like Domain"/>
    <property type="match status" value="1"/>
</dbReference>
<reference evidence="4 5" key="1">
    <citation type="journal article" date="2023" name="Nat. Commun.">
        <title>Origin of minicircular mitochondrial genomes in red algae.</title>
        <authorList>
            <person name="Lee Y."/>
            <person name="Cho C.H."/>
            <person name="Lee Y.M."/>
            <person name="Park S.I."/>
            <person name="Yang J.H."/>
            <person name="West J.A."/>
            <person name="Bhattacharya D."/>
            <person name="Yoon H.S."/>
        </authorList>
    </citation>
    <scope>NUCLEOTIDE SEQUENCE [LARGE SCALE GENOMIC DNA]</scope>
    <source>
        <strain evidence="4 5">CCMP1338</strain>
        <tissue evidence="4">Whole cell</tissue>
    </source>
</reference>
<name>A0AAV8UZ80_9RHOD</name>
<dbReference type="PANTHER" id="PTHR43086">
    <property type="entry name" value="VERY-LONG-CHAIN 3-OXOOACYL-COA REDUCTASE"/>
    <property type="match status" value="1"/>
</dbReference>
<feature type="transmembrane region" description="Helical" evidence="3">
    <location>
        <begin position="6"/>
        <end position="28"/>
    </location>
</feature>
<dbReference type="CDD" id="cd05356">
    <property type="entry name" value="17beta-HSD1_like_SDR_c"/>
    <property type="match status" value="1"/>
</dbReference>
<dbReference type="Pfam" id="PF00106">
    <property type="entry name" value="adh_short"/>
    <property type="match status" value="1"/>
</dbReference>
<organism evidence="4 5">
    <name type="scientific">Rhodosorus marinus</name>
    <dbReference type="NCBI Taxonomy" id="101924"/>
    <lineage>
        <taxon>Eukaryota</taxon>
        <taxon>Rhodophyta</taxon>
        <taxon>Stylonematophyceae</taxon>
        <taxon>Stylonematales</taxon>
        <taxon>Stylonemataceae</taxon>
        <taxon>Rhodosorus</taxon>
    </lineage>
</organism>
<keyword evidence="3" id="KW-0812">Transmembrane</keyword>
<dbReference type="GO" id="GO:0030497">
    <property type="term" value="P:fatty acid elongation"/>
    <property type="evidence" value="ECO:0007669"/>
    <property type="project" value="TreeGrafter"/>
</dbReference>
<keyword evidence="2" id="KW-0560">Oxidoreductase</keyword>
<evidence type="ECO:0000313" key="4">
    <source>
        <dbReference type="EMBL" id="KAJ8906458.1"/>
    </source>
</evidence>
<dbReference type="AlphaFoldDB" id="A0AAV8UZ80"/>
<dbReference type="FunFam" id="3.40.50.720:FF:000137">
    <property type="entry name" value="Hydroxysteroid (17-beta) dehydrogenase 3"/>
    <property type="match status" value="1"/>
</dbReference>
<dbReference type="InterPro" id="IPR002347">
    <property type="entry name" value="SDR_fam"/>
</dbReference>
<dbReference type="Proteomes" id="UP001157974">
    <property type="component" value="Unassembled WGS sequence"/>
</dbReference>
<dbReference type="PIRSF" id="PIRSF000126">
    <property type="entry name" value="11-beta-HSD1"/>
    <property type="match status" value="1"/>
</dbReference>
<keyword evidence="3" id="KW-0472">Membrane</keyword>
<keyword evidence="3" id="KW-1133">Transmembrane helix</keyword>
<evidence type="ECO:0000256" key="1">
    <source>
        <dbReference type="ARBA" id="ARBA00022857"/>
    </source>
</evidence>
<evidence type="ECO:0008006" key="6">
    <source>
        <dbReference type="Google" id="ProtNLM"/>
    </source>
</evidence>
<dbReference type="PRINTS" id="PR00081">
    <property type="entry name" value="GDHRDH"/>
</dbReference>
<gene>
    <name evidence="4" type="ORF">NDN08_002951</name>
</gene>
<dbReference type="InterPro" id="IPR036291">
    <property type="entry name" value="NAD(P)-bd_dom_sf"/>
</dbReference>
<keyword evidence="1" id="KW-0521">NADP</keyword>
<evidence type="ECO:0000313" key="5">
    <source>
        <dbReference type="Proteomes" id="UP001157974"/>
    </source>
</evidence>
<dbReference type="PANTHER" id="PTHR43086:SF2">
    <property type="entry name" value="HYDROXYSTEROID DEHYDROGENASE-LIKE PROTEIN 1"/>
    <property type="match status" value="1"/>
</dbReference>
<dbReference type="SUPFAM" id="SSF51735">
    <property type="entry name" value="NAD(P)-binding Rossmann-fold domains"/>
    <property type="match status" value="1"/>
</dbReference>
<keyword evidence="5" id="KW-1185">Reference proteome</keyword>